<organism evidence="1">
    <name type="scientific">Opuntia streptacantha</name>
    <name type="common">Prickly pear cactus</name>
    <name type="synonym">Opuntia cardona</name>
    <dbReference type="NCBI Taxonomy" id="393608"/>
    <lineage>
        <taxon>Eukaryota</taxon>
        <taxon>Viridiplantae</taxon>
        <taxon>Streptophyta</taxon>
        <taxon>Embryophyta</taxon>
        <taxon>Tracheophyta</taxon>
        <taxon>Spermatophyta</taxon>
        <taxon>Magnoliopsida</taxon>
        <taxon>eudicotyledons</taxon>
        <taxon>Gunneridae</taxon>
        <taxon>Pentapetalae</taxon>
        <taxon>Caryophyllales</taxon>
        <taxon>Cactineae</taxon>
        <taxon>Cactaceae</taxon>
        <taxon>Opuntioideae</taxon>
        <taxon>Opuntia</taxon>
    </lineage>
</organism>
<evidence type="ECO:0000313" key="1">
    <source>
        <dbReference type="EMBL" id="MBA4656721.1"/>
    </source>
</evidence>
<proteinExistence type="predicted"/>
<protein>
    <submittedName>
        <fullName evidence="1">Uncharacterized protein</fullName>
    </submittedName>
</protein>
<name>A0A7C9E0E6_OPUST</name>
<sequence length="105" mass="12085">MNHGSISNYINLTLPSLHLQKKPPCLCRLPSSKIPFKHNIVTTQCRIQPPLNHILQHLQCLRSPLNQTPPICNYIITNNISPKFTPKILQQIMGFFNPFRFAKNI</sequence>
<dbReference type="EMBL" id="GISG01193278">
    <property type="protein sequence ID" value="MBA4656721.1"/>
    <property type="molecule type" value="Transcribed_RNA"/>
</dbReference>
<dbReference type="AlphaFoldDB" id="A0A7C9E0E6"/>
<accession>A0A7C9E0E6</accession>
<reference evidence="1" key="2">
    <citation type="submission" date="2020-07" db="EMBL/GenBank/DDBJ databases">
        <authorList>
            <person name="Vera ALvarez R."/>
            <person name="Arias-Moreno D.M."/>
            <person name="Jimenez-Jacinto V."/>
            <person name="Jimenez-Bremont J.F."/>
            <person name="Swaminathan K."/>
            <person name="Moose S.P."/>
            <person name="Guerrero-Gonzalez M.L."/>
            <person name="Marino-Ramirez L."/>
            <person name="Landsman D."/>
            <person name="Rodriguez-Kessler M."/>
            <person name="Delgado-Sanchez P."/>
        </authorList>
    </citation>
    <scope>NUCLEOTIDE SEQUENCE</scope>
    <source>
        <tissue evidence="1">Cladode</tissue>
    </source>
</reference>
<reference evidence="1" key="1">
    <citation type="journal article" date="2013" name="J. Plant Res.">
        <title>Effect of fungi and light on seed germination of three Opuntia species from semiarid lands of central Mexico.</title>
        <authorList>
            <person name="Delgado-Sanchez P."/>
            <person name="Jimenez-Bremont J.F."/>
            <person name="Guerrero-Gonzalez Mde L."/>
            <person name="Flores J."/>
        </authorList>
    </citation>
    <scope>NUCLEOTIDE SEQUENCE</scope>
    <source>
        <tissue evidence="1">Cladode</tissue>
    </source>
</reference>